<gene>
    <name evidence="1" type="ORF">MRB53_025186</name>
</gene>
<evidence type="ECO:0000313" key="1">
    <source>
        <dbReference type="EMBL" id="KAJ8631863.1"/>
    </source>
</evidence>
<protein>
    <submittedName>
        <fullName evidence="1">Uncharacterized protein</fullName>
    </submittedName>
</protein>
<proteinExistence type="predicted"/>
<sequence length="383" mass="42053">MMASSHRSHLPPPPPPSSSSLPFSSSSLLAAAAAVPQQQQQLDLDLTIVSAKHLKNVNWRNGELKPYAVFWLDPDRKLATKPDDCGSTRPVWNERFTLPVVSSSLDDSVLNLEIFHSKPSETPKPLVASLRCPLGDLLHPLLLLDEDHHHHHTNQHNHHHHHQQQRIRTLELHRPSGRPQGKIRLKVSLRERPPPPPPPPPHDYPSSPHTPPVPSAYYYSTAPPPPPPSSSSSSRDYHHRGVGGGFSPSPYGNLLPPHHPSHYSYASYADPYPGYYTGYYSPSLPPPPPRPFFDRSSGYGGPGGPSAPVDFSVPPQAASSSYEQKPKGSMMGFGTGVAVGALAGAMGGLALEEGLKYEEDKITERVERDLASRDDYSDYRAEY</sequence>
<organism evidence="1 2">
    <name type="scientific">Persea americana</name>
    <name type="common">Avocado</name>
    <dbReference type="NCBI Taxonomy" id="3435"/>
    <lineage>
        <taxon>Eukaryota</taxon>
        <taxon>Viridiplantae</taxon>
        <taxon>Streptophyta</taxon>
        <taxon>Embryophyta</taxon>
        <taxon>Tracheophyta</taxon>
        <taxon>Spermatophyta</taxon>
        <taxon>Magnoliopsida</taxon>
        <taxon>Magnoliidae</taxon>
        <taxon>Laurales</taxon>
        <taxon>Lauraceae</taxon>
        <taxon>Persea</taxon>
    </lineage>
</organism>
<name>A0ACC2LF92_PERAE</name>
<comment type="caution">
    <text evidence="1">The sequence shown here is derived from an EMBL/GenBank/DDBJ whole genome shotgun (WGS) entry which is preliminary data.</text>
</comment>
<dbReference type="Proteomes" id="UP001234297">
    <property type="component" value="Chromosome 7"/>
</dbReference>
<evidence type="ECO:0000313" key="2">
    <source>
        <dbReference type="Proteomes" id="UP001234297"/>
    </source>
</evidence>
<reference evidence="1 2" key="1">
    <citation type="journal article" date="2022" name="Hortic Res">
        <title>A haplotype resolved chromosomal level avocado genome allows analysis of novel avocado genes.</title>
        <authorList>
            <person name="Nath O."/>
            <person name="Fletcher S.J."/>
            <person name="Hayward A."/>
            <person name="Shaw L.M."/>
            <person name="Masouleh A.K."/>
            <person name="Furtado A."/>
            <person name="Henry R.J."/>
            <person name="Mitter N."/>
        </authorList>
    </citation>
    <scope>NUCLEOTIDE SEQUENCE [LARGE SCALE GENOMIC DNA]</scope>
    <source>
        <strain evidence="2">cv. Hass</strain>
    </source>
</reference>
<keyword evidence="2" id="KW-1185">Reference proteome</keyword>
<accession>A0ACC2LF92</accession>
<dbReference type="EMBL" id="CM056815">
    <property type="protein sequence ID" value="KAJ8631863.1"/>
    <property type="molecule type" value="Genomic_DNA"/>
</dbReference>